<evidence type="ECO:0000313" key="2">
    <source>
        <dbReference type="EMBL" id="HIU13211.1"/>
    </source>
</evidence>
<accession>A0A9D1L0M5</accession>
<dbReference type="Proteomes" id="UP000824175">
    <property type="component" value="Unassembled WGS sequence"/>
</dbReference>
<name>A0A9D1L0M5_9FIRM</name>
<keyword evidence="1" id="KW-1133">Transmembrane helix</keyword>
<keyword evidence="1" id="KW-0472">Membrane</keyword>
<sequence length="73" mass="8049">MSPLFNIPFNAHLQATVDDQMMGRVYAYFNVVSHSLTPAALMVSGLLSEWNLLGLCMLLTILIVIGLVLNREA</sequence>
<proteinExistence type="predicted"/>
<gene>
    <name evidence="2" type="ORF">IAD15_03990</name>
</gene>
<feature type="transmembrane region" description="Helical" evidence="1">
    <location>
        <begin position="50"/>
        <end position="69"/>
    </location>
</feature>
<keyword evidence="1" id="KW-0812">Transmembrane</keyword>
<organism evidence="2 3">
    <name type="scientific">Candidatus Fimiplasma intestinipullorum</name>
    <dbReference type="NCBI Taxonomy" id="2840825"/>
    <lineage>
        <taxon>Bacteria</taxon>
        <taxon>Bacillati</taxon>
        <taxon>Bacillota</taxon>
        <taxon>Clostridia</taxon>
        <taxon>Eubacteriales</taxon>
        <taxon>Candidatus Fimiplasma</taxon>
    </lineage>
</organism>
<evidence type="ECO:0000313" key="3">
    <source>
        <dbReference type="Proteomes" id="UP000824175"/>
    </source>
</evidence>
<dbReference type="EMBL" id="DVMJ01000030">
    <property type="protein sequence ID" value="HIU13211.1"/>
    <property type="molecule type" value="Genomic_DNA"/>
</dbReference>
<reference evidence="2" key="1">
    <citation type="submission" date="2020-10" db="EMBL/GenBank/DDBJ databases">
        <authorList>
            <person name="Gilroy R."/>
        </authorList>
    </citation>
    <scope>NUCLEOTIDE SEQUENCE</scope>
    <source>
        <strain evidence="2">CHK195-11698</strain>
    </source>
</reference>
<protein>
    <submittedName>
        <fullName evidence="2">Uncharacterized protein</fullName>
    </submittedName>
</protein>
<comment type="caution">
    <text evidence="2">The sequence shown here is derived from an EMBL/GenBank/DDBJ whole genome shotgun (WGS) entry which is preliminary data.</text>
</comment>
<evidence type="ECO:0000256" key="1">
    <source>
        <dbReference type="SAM" id="Phobius"/>
    </source>
</evidence>
<dbReference type="AlphaFoldDB" id="A0A9D1L0M5"/>
<reference evidence="2" key="2">
    <citation type="journal article" date="2021" name="PeerJ">
        <title>Extensive microbial diversity within the chicken gut microbiome revealed by metagenomics and culture.</title>
        <authorList>
            <person name="Gilroy R."/>
            <person name="Ravi A."/>
            <person name="Getino M."/>
            <person name="Pursley I."/>
            <person name="Horton D.L."/>
            <person name="Alikhan N.F."/>
            <person name="Baker D."/>
            <person name="Gharbi K."/>
            <person name="Hall N."/>
            <person name="Watson M."/>
            <person name="Adriaenssens E.M."/>
            <person name="Foster-Nyarko E."/>
            <person name="Jarju S."/>
            <person name="Secka A."/>
            <person name="Antonio M."/>
            <person name="Oren A."/>
            <person name="Chaudhuri R.R."/>
            <person name="La Ragione R."/>
            <person name="Hildebrand F."/>
            <person name="Pallen M.J."/>
        </authorList>
    </citation>
    <scope>NUCLEOTIDE SEQUENCE</scope>
    <source>
        <strain evidence="2">CHK195-11698</strain>
    </source>
</reference>